<accession>A0ABT6XPG5</accession>
<organism evidence="1 2">
    <name type="scientific">Flavobacterium sedimenticola</name>
    <dbReference type="NCBI Taxonomy" id="3043286"/>
    <lineage>
        <taxon>Bacteria</taxon>
        <taxon>Pseudomonadati</taxon>
        <taxon>Bacteroidota</taxon>
        <taxon>Flavobacteriia</taxon>
        <taxon>Flavobacteriales</taxon>
        <taxon>Flavobacteriaceae</taxon>
        <taxon>Flavobacterium</taxon>
    </lineage>
</organism>
<dbReference type="PROSITE" id="PS51257">
    <property type="entry name" value="PROKAR_LIPOPROTEIN"/>
    <property type="match status" value="1"/>
</dbReference>
<evidence type="ECO:0008006" key="3">
    <source>
        <dbReference type="Google" id="ProtNLM"/>
    </source>
</evidence>
<evidence type="ECO:0000313" key="1">
    <source>
        <dbReference type="EMBL" id="MDI9256970.1"/>
    </source>
</evidence>
<proteinExistence type="predicted"/>
<sequence>MKSKIYKFPKNNIKVMSKKITLVLAFIGMITLQSCTVNEDNGNGIDNDTIAEVFEYGNVNFLPNSYSVVLTFPHSIPSSDMVLVYRLSGTFQGEDVWKPLPETYYFADGTLDLRYDYDFTRFDTQINMEGFDLASVSAGYRLNQIFRVVVIPGFFGKNSQVDFNDYNAVIRAYQIDESKIVKVQ</sequence>
<dbReference type="Proteomes" id="UP001230035">
    <property type="component" value="Unassembled WGS sequence"/>
</dbReference>
<dbReference type="EMBL" id="JASGBP010000002">
    <property type="protein sequence ID" value="MDI9256970.1"/>
    <property type="molecule type" value="Genomic_DNA"/>
</dbReference>
<evidence type="ECO:0000313" key="2">
    <source>
        <dbReference type="Proteomes" id="UP001230035"/>
    </source>
</evidence>
<gene>
    <name evidence="1" type="ORF">QHT84_06045</name>
</gene>
<dbReference type="RefSeq" id="WP_283238653.1">
    <property type="nucleotide sequence ID" value="NZ_JASGBP010000002.1"/>
</dbReference>
<keyword evidence="2" id="KW-1185">Reference proteome</keyword>
<comment type="caution">
    <text evidence="1">The sequence shown here is derived from an EMBL/GenBank/DDBJ whole genome shotgun (WGS) entry which is preliminary data.</text>
</comment>
<reference evidence="1 2" key="1">
    <citation type="submission" date="2023-05" db="EMBL/GenBank/DDBJ databases">
        <title>Flavobacterium sedimenti sp. nov., isolated from the sediment.</title>
        <authorList>
            <person name="Wu N."/>
        </authorList>
    </citation>
    <scope>NUCLEOTIDE SEQUENCE [LARGE SCALE GENOMIC DNA]</scope>
    <source>
        <strain evidence="1 2">YZ-48</strain>
    </source>
</reference>
<name>A0ABT6XPG5_9FLAO</name>
<protein>
    <recommendedName>
        <fullName evidence="3">Lipoprotein</fullName>
    </recommendedName>
</protein>